<organism evidence="3 4">
    <name type="scientific">Candidatus Methylophosphatis roskildensis</name>
    <dbReference type="NCBI Taxonomy" id="2899263"/>
    <lineage>
        <taxon>Bacteria</taxon>
        <taxon>Pseudomonadati</taxon>
        <taxon>Pseudomonadota</taxon>
        <taxon>Betaproteobacteria</taxon>
        <taxon>Nitrosomonadales</taxon>
        <taxon>Sterolibacteriaceae</taxon>
        <taxon>Candidatus Methylophosphatis</taxon>
    </lineage>
</organism>
<evidence type="ECO:0000256" key="2">
    <source>
        <dbReference type="SAM" id="SignalP"/>
    </source>
</evidence>
<dbReference type="Proteomes" id="UP000807785">
    <property type="component" value="Unassembled WGS sequence"/>
</dbReference>
<accession>A0A9D7E3R8</accession>
<protein>
    <submittedName>
        <fullName evidence="3">Type-F conjugative transfer system pilin assembly protein TrbC</fullName>
    </submittedName>
</protein>
<reference evidence="3" key="1">
    <citation type="submission" date="2020-10" db="EMBL/GenBank/DDBJ databases">
        <title>Connecting structure to function with the recovery of over 1000 high-quality activated sludge metagenome-assembled genomes encoding full-length rRNA genes using long-read sequencing.</title>
        <authorList>
            <person name="Singleton C.M."/>
            <person name="Petriglieri F."/>
            <person name="Kristensen J.M."/>
            <person name="Kirkegaard R.H."/>
            <person name="Michaelsen T.Y."/>
            <person name="Andersen M.H."/>
            <person name="Karst S.M."/>
            <person name="Dueholm M.S."/>
            <person name="Nielsen P.H."/>
            <person name="Albertsen M."/>
        </authorList>
    </citation>
    <scope>NUCLEOTIDE SEQUENCE</scope>
    <source>
        <strain evidence="3">Bjer_18-Q3-R1-45_BAT3C.347</strain>
    </source>
</reference>
<name>A0A9D7E3R8_9PROT</name>
<evidence type="ECO:0000256" key="1">
    <source>
        <dbReference type="SAM" id="MobiDB-lite"/>
    </source>
</evidence>
<evidence type="ECO:0000313" key="3">
    <source>
        <dbReference type="EMBL" id="MBK6973188.1"/>
    </source>
</evidence>
<proteinExistence type="predicted"/>
<dbReference type="InterPro" id="IPR019106">
    <property type="entry name" value="T4SS_TrbC"/>
</dbReference>
<keyword evidence="2" id="KW-0732">Signal</keyword>
<feature type="chain" id="PRO_5039645259" evidence="2">
    <location>
        <begin position="25"/>
        <end position="250"/>
    </location>
</feature>
<dbReference type="EMBL" id="JADJEV010000003">
    <property type="protein sequence ID" value="MBK6973188.1"/>
    <property type="molecule type" value="Genomic_DNA"/>
</dbReference>
<dbReference type="AlphaFoldDB" id="A0A9D7E3R8"/>
<dbReference type="NCBIfam" id="TIGR02742">
    <property type="entry name" value="TrbC_Ftype"/>
    <property type="match status" value="1"/>
</dbReference>
<evidence type="ECO:0000313" key="4">
    <source>
        <dbReference type="Proteomes" id="UP000807785"/>
    </source>
</evidence>
<feature type="signal peptide" evidence="2">
    <location>
        <begin position="1"/>
        <end position="24"/>
    </location>
</feature>
<feature type="region of interest" description="Disordered" evidence="1">
    <location>
        <begin position="59"/>
        <end position="82"/>
    </location>
</feature>
<gene>
    <name evidence="3" type="primary">trbC</name>
    <name evidence="3" type="ORF">IPH26_09650</name>
</gene>
<dbReference type="InterPro" id="IPR014113">
    <property type="entry name" value="T4SS_TrbC_subgr"/>
</dbReference>
<dbReference type="Pfam" id="PF09673">
    <property type="entry name" value="TrbC_Ftype"/>
    <property type="match status" value="1"/>
</dbReference>
<sequence length="250" mass="26860">MRIGFRQLFGIVLCSSAVTGIVQADDLLPPVTDADVERVKRDLAQPTDAQIERAIRGLHQPTEREIAATPAPSTPKLDALPKPATPADVDLRTITKGFEPAVKQALAAGAAMSQTPSLLVFVSFSMPAKTLARLVDQAARSGATLVLRGLTESSLKQTVLRVQQLIGSRKVAFQIDPQSFERFAVDRTPTFVLVRAGAQPVSCGDAQCFRNDAYVSVSGDVSLDYALEFMQRQAPGFNGEAGHFLRGLRG</sequence>
<comment type="caution">
    <text evidence="3">The sequence shown here is derived from an EMBL/GenBank/DDBJ whole genome shotgun (WGS) entry which is preliminary data.</text>
</comment>